<accession>A0ABM8FJD2</accession>
<name>A0ABM8FJD2_9BACT</name>
<evidence type="ECO:0000313" key="2">
    <source>
        <dbReference type="Proteomes" id="UP001321445"/>
    </source>
</evidence>
<dbReference type="PANTHER" id="PTHR47197">
    <property type="entry name" value="PROTEIN NIRF"/>
    <property type="match status" value="1"/>
</dbReference>
<evidence type="ECO:0008006" key="3">
    <source>
        <dbReference type="Google" id="ProtNLM"/>
    </source>
</evidence>
<dbReference type="RefSeq" id="WP_286337602.1">
    <property type="nucleotide sequence ID" value="NZ_AP027370.1"/>
</dbReference>
<sequence length="413" mass="45939">MKYLTSFGTMMLAMVLLSGCNDEGPTLHALYGDYESTKVFDIDTKSMKLESVMDVAPADGPYGVECDSDREAFALTRKSDSIAVVDFRRDRVVKVIPLKFHPRSTATLPNIDLVLVSGKTEPMAVTIGKTDHRVKRYFGNETGQNVDTAHYFGGGNNTGHPFWLADGKRFLLLDRVNRKISLYDKENEVPLYEIQTETTAHHVLYRPVDVDASGNGTYYVVLEGPADPNDATIPAAGIMKLTVDGNNVINVEEIFHAAHEDGGAHHARFYGDKYIFFPTYSGKVYVVDKESMKQVSTFQAGEGAGHITFSIRKRMAIVTNHKATYVTVVDVSNPQSPVVVKNIDVAMPLTAEERNAGKNAQAHTCSFDETGRYFYSVANCDAKFYEIDLDYLWVSRTLQLPGTYVPMGDFVRY</sequence>
<reference evidence="1 2" key="1">
    <citation type="submission" date="2023-03" db="EMBL/GenBank/DDBJ databases">
        <title>Description of Hydrogenimonas sp. ISO32.</title>
        <authorList>
            <person name="Mino S."/>
            <person name="Fukazawa S."/>
            <person name="Sawabe T."/>
        </authorList>
    </citation>
    <scope>NUCLEOTIDE SEQUENCE [LARGE SCALE GENOMIC DNA]</scope>
    <source>
        <strain evidence="1 2">ISO32</strain>
    </source>
</reference>
<keyword evidence="2" id="KW-1185">Reference proteome</keyword>
<dbReference type="PROSITE" id="PS51257">
    <property type="entry name" value="PROKAR_LIPOPROTEIN"/>
    <property type="match status" value="1"/>
</dbReference>
<gene>
    <name evidence="1" type="ORF">HCR_07170</name>
</gene>
<organism evidence="1 2">
    <name type="scientific">Hydrogenimonas cancrithermarum</name>
    <dbReference type="NCBI Taxonomy" id="2993563"/>
    <lineage>
        <taxon>Bacteria</taxon>
        <taxon>Pseudomonadati</taxon>
        <taxon>Campylobacterota</taxon>
        <taxon>Epsilonproteobacteria</taxon>
        <taxon>Campylobacterales</taxon>
        <taxon>Hydrogenimonadaceae</taxon>
        <taxon>Hydrogenimonas</taxon>
    </lineage>
</organism>
<dbReference type="InterPro" id="IPR051200">
    <property type="entry name" value="Host-pathogen_enzymatic-act"/>
</dbReference>
<proteinExistence type="predicted"/>
<dbReference type="Proteomes" id="UP001321445">
    <property type="component" value="Chromosome"/>
</dbReference>
<evidence type="ECO:0000313" key="1">
    <source>
        <dbReference type="EMBL" id="BDY12405.1"/>
    </source>
</evidence>
<protein>
    <recommendedName>
        <fullName evidence="3">Lipoprotein</fullName>
    </recommendedName>
</protein>
<dbReference type="EMBL" id="AP027370">
    <property type="protein sequence ID" value="BDY12405.1"/>
    <property type="molecule type" value="Genomic_DNA"/>
</dbReference>
<dbReference type="Gene3D" id="2.130.10.10">
    <property type="entry name" value="YVTN repeat-like/Quinoprotein amine dehydrogenase"/>
    <property type="match status" value="2"/>
</dbReference>
<dbReference type="InterPro" id="IPR015943">
    <property type="entry name" value="WD40/YVTN_repeat-like_dom_sf"/>
</dbReference>
<dbReference type="SUPFAM" id="SSF75011">
    <property type="entry name" value="3-carboxy-cis,cis-mucoante lactonizing enzyme"/>
    <property type="match status" value="1"/>
</dbReference>
<dbReference type="PANTHER" id="PTHR47197:SF3">
    <property type="entry name" value="DIHYDRO-HEME D1 DEHYDROGENASE"/>
    <property type="match status" value="1"/>
</dbReference>